<organism evidence="3 4">
    <name type="scientific">Paramecium sonneborni</name>
    <dbReference type="NCBI Taxonomy" id="65129"/>
    <lineage>
        <taxon>Eukaryota</taxon>
        <taxon>Sar</taxon>
        <taxon>Alveolata</taxon>
        <taxon>Ciliophora</taxon>
        <taxon>Intramacronucleata</taxon>
        <taxon>Oligohymenophorea</taxon>
        <taxon>Peniculida</taxon>
        <taxon>Parameciidae</taxon>
        <taxon>Paramecium</taxon>
    </lineage>
</organism>
<protein>
    <submittedName>
        <fullName evidence="3">Uncharacterized protein</fullName>
    </submittedName>
</protein>
<accession>A0A8S1P012</accession>
<name>A0A8S1P012_9CILI</name>
<proteinExistence type="predicted"/>
<dbReference type="AlphaFoldDB" id="A0A8S1P012"/>
<evidence type="ECO:0000256" key="2">
    <source>
        <dbReference type="SAM" id="MobiDB-lite"/>
    </source>
</evidence>
<keyword evidence="4" id="KW-1185">Reference proteome</keyword>
<evidence type="ECO:0000256" key="1">
    <source>
        <dbReference type="SAM" id="Coils"/>
    </source>
</evidence>
<evidence type="ECO:0000313" key="3">
    <source>
        <dbReference type="EMBL" id="CAD8095465.1"/>
    </source>
</evidence>
<keyword evidence="1" id="KW-0175">Coiled coil</keyword>
<dbReference type="OrthoDB" id="297796at2759"/>
<reference evidence="3" key="1">
    <citation type="submission" date="2021-01" db="EMBL/GenBank/DDBJ databases">
        <authorList>
            <consortium name="Genoscope - CEA"/>
            <person name="William W."/>
        </authorList>
    </citation>
    <scope>NUCLEOTIDE SEQUENCE</scope>
</reference>
<feature type="coiled-coil region" evidence="1">
    <location>
        <begin position="14"/>
        <end position="51"/>
    </location>
</feature>
<feature type="compositionally biased region" description="Polar residues" evidence="2">
    <location>
        <begin position="239"/>
        <end position="251"/>
    </location>
</feature>
<comment type="caution">
    <text evidence="3">The sequence shown here is derived from an EMBL/GenBank/DDBJ whole genome shotgun (WGS) entry which is preliminary data.</text>
</comment>
<sequence>MSIKVSDFLQMDRLQDYFQKIQEEEDRKHKIQELTTKLIEKSQKRLKLQNRNQRVDQRFNEKLKNMKELNTFIDVRQQIVESNLLNDVKLMDQIQTEFKNVQTKTQEQWIQKQLNLDSTVKTQKKQSFSTYSTKNFSQSNSVVPIKRVLDNTFLTSSMQNFVSDPRSTASQINNGSYNFDILVENGLLSKNQNSIKLTVSKYYSKYQNKTNEFIKNMKLNCIAKYKPIQEKINKKEIKLSNNNSQYSQHSPMRQRGRPQTCFETNQLSTQKKENLQQSSSENQKSIMKVNSNNNSEKCSNERTKNLQSMINFYQNSNGQTDKRLKTPQYRRRIGQSFLKFNKSLTEVESELNKSSQVNNDILKKMESIVNDVYEKYQTQSSFYNFY</sequence>
<feature type="region of interest" description="Disordered" evidence="2">
    <location>
        <begin position="236"/>
        <end position="300"/>
    </location>
</feature>
<dbReference type="EMBL" id="CAJJDN010000064">
    <property type="protein sequence ID" value="CAD8095465.1"/>
    <property type="molecule type" value="Genomic_DNA"/>
</dbReference>
<dbReference type="Proteomes" id="UP000692954">
    <property type="component" value="Unassembled WGS sequence"/>
</dbReference>
<feature type="compositionally biased region" description="Polar residues" evidence="2">
    <location>
        <begin position="261"/>
        <end position="289"/>
    </location>
</feature>
<gene>
    <name evidence="3" type="ORF">PSON_ATCC_30995.1.T0640189</name>
</gene>
<evidence type="ECO:0000313" key="4">
    <source>
        <dbReference type="Proteomes" id="UP000692954"/>
    </source>
</evidence>